<sequence length="171" mass="19759">MIIELKKHKNYIIIVCFFILLGILYIIRNIEYMKNAKADSSNAVQVVSKIEEEPLNNVDFFMEYRLERDKMRSEQSDVLRESIKNGQTEEIRKNAQANILKILQEKERENEMESLIRAKGFSDALVFCRDSSASILVRGSNLSQNEVMQVADIVSRIGNIKKENITISVKE</sequence>
<reference evidence="2" key="1">
    <citation type="submission" date="2023-03" db="EMBL/GenBank/DDBJ databases">
        <title>Selenobaculum gbiensis gen. nov. sp. nov., a new bacterium isolated from the gut microbiota of IBD patient.</title>
        <authorList>
            <person name="Yeo S."/>
            <person name="Park H."/>
            <person name="Huh C.S."/>
        </authorList>
    </citation>
    <scope>NUCLEOTIDE SEQUENCE</scope>
    <source>
        <strain evidence="2">ICN-92133</strain>
    </source>
</reference>
<dbReference type="Pfam" id="PF12685">
    <property type="entry name" value="SpoIIIAH"/>
    <property type="match status" value="1"/>
</dbReference>
<keyword evidence="3" id="KW-1185">Reference proteome</keyword>
<dbReference type="AlphaFoldDB" id="A0A9Y2AKL1"/>
<keyword evidence="1" id="KW-1133">Transmembrane helix</keyword>
<dbReference type="KEGG" id="sgbi:P3F81_05160"/>
<name>A0A9Y2AKL1_9FIRM</name>
<protein>
    <submittedName>
        <fullName evidence="2">SpoIIIAH-like family protein</fullName>
    </submittedName>
</protein>
<organism evidence="2 3">
    <name type="scientific">Selenobaculum gibii</name>
    <dbReference type="NCBI Taxonomy" id="3054208"/>
    <lineage>
        <taxon>Bacteria</taxon>
        <taxon>Bacillati</taxon>
        <taxon>Bacillota</taxon>
        <taxon>Negativicutes</taxon>
        <taxon>Selenomonadales</taxon>
        <taxon>Selenomonadaceae</taxon>
        <taxon>Selenobaculum</taxon>
    </lineage>
</organism>
<dbReference type="Proteomes" id="UP001243623">
    <property type="component" value="Chromosome"/>
</dbReference>
<accession>A0A9Y2AKL1</accession>
<keyword evidence="1" id="KW-0472">Membrane</keyword>
<keyword evidence="1" id="KW-0812">Transmembrane</keyword>
<dbReference type="RefSeq" id="WP_147670724.1">
    <property type="nucleotide sequence ID" value="NZ_CP120678.1"/>
</dbReference>
<dbReference type="InterPro" id="IPR024232">
    <property type="entry name" value="SpoIIIAH"/>
</dbReference>
<dbReference type="Gene3D" id="1.10.287.4300">
    <property type="entry name" value="Stage III sporulation protein AH-like"/>
    <property type="match status" value="1"/>
</dbReference>
<feature type="transmembrane region" description="Helical" evidence="1">
    <location>
        <begin position="12"/>
        <end position="30"/>
    </location>
</feature>
<evidence type="ECO:0000256" key="1">
    <source>
        <dbReference type="SAM" id="Phobius"/>
    </source>
</evidence>
<evidence type="ECO:0000313" key="2">
    <source>
        <dbReference type="EMBL" id="WIW71692.1"/>
    </source>
</evidence>
<evidence type="ECO:0000313" key="3">
    <source>
        <dbReference type="Proteomes" id="UP001243623"/>
    </source>
</evidence>
<gene>
    <name evidence="2" type="ORF">P3F81_05160</name>
</gene>
<proteinExistence type="predicted"/>
<dbReference type="EMBL" id="CP120678">
    <property type="protein sequence ID" value="WIW71692.1"/>
    <property type="molecule type" value="Genomic_DNA"/>
</dbReference>
<dbReference type="InterPro" id="IPR038503">
    <property type="entry name" value="SpoIIIAH_sf"/>
</dbReference>